<evidence type="ECO:0000259" key="2">
    <source>
        <dbReference type="SMART" id="SM01111"/>
    </source>
</evidence>
<evidence type="ECO:0000313" key="3">
    <source>
        <dbReference type="EMBL" id="KAK4461484.1"/>
    </source>
</evidence>
<organism evidence="3 4">
    <name type="scientific">Cladorrhinum samala</name>
    <dbReference type="NCBI Taxonomy" id="585594"/>
    <lineage>
        <taxon>Eukaryota</taxon>
        <taxon>Fungi</taxon>
        <taxon>Dikarya</taxon>
        <taxon>Ascomycota</taxon>
        <taxon>Pezizomycotina</taxon>
        <taxon>Sordariomycetes</taxon>
        <taxon>Sordariomycetidae</taxon>
        <taxon>Sordariales</taxon>
        <taxon>Podosporaceae</taxon>
        <taxon>Cladorrhinum</taxon>
    </lineage>
</organism>
<reference evidence="3" key="1">
    <citation type="journal article" date="2023" name="Mol. Phylogenet. Evol.">
        <title>Genome-scale phylogeny and comparative genomics of the fungal order Sordariales.</title>
        <authorList>
            <person name="Hensen N."/>
            <person name="Bonometti L."/>
            <person name="Westerberg I."/>
            <person name="Brannstrom I.O."/>
            <person name="Guillou S."/>
            <person name="Cros-Aarteil S."/>
            <person name="Calhoun S."/>
            <person name="Haridas S."/>
            <person name="Kuo A."/>
            <person name="Mondo S."/>
            <person name="Pangilinan J."/>
            <person name="Riley R."/>
            <person name="LaButti K."/>
            <person name="Andreopoulos B."/>
            <person name="Lipzen A."/>
            <person name="Chen C."/>
            <person name="Yan M."/>
            <person name="Daum C."/>
            <person name="Ng V."/>
            <person name="Clum A."/>
            <person name="Steindorff A."/>
            <person name="Ohm R.A."/>
            <person name="Martin F."/>
            <person name="Silar P."/>
            <person name="Natvig D.O."/>
            <person name="Lalanne C."/>
            <person name="Gautier V."/>
            <person name="Ament-Velasquez S.L."/>
            <person name="Kruys A."/>
            <person name="Hutchinson M.I."/>
            <person name="Powell A.J."/>
            <person name="Barry K."/>
            <person name="Miller A.N."/>
            <person name="Grigoriev I.V."/>
            <person name="Debuchy R."/>
            <person name="Gladieux P."/>
            <person name="Hiltunen Thoren M."/>
            <person name="Johannesson H."/>
        </authorList>
    </citation>
    <scope>NUCLEOTIDE SEQUENCE</scope>
    <source>
        <strain evidence="3">PSN324</strain>
    </source>
</reference>
<dbReference type="Pfam" id="PF08881">
    <property type="entry name" value="CVNH"/>
    <property type="match status" value="1"/>
</dbReference>
<accession>A0AAV9HN71</accession>
<feature type="domain" description="Cyanovirin-N" evidence="2">
    <location>
        <begin position="24"/>
        <end position="119"/>
    </location>
</feature>
<dbReference type="InterPro" id="IPR011058">
    <property type="entry name" value="Cyanovirin-N"/>
</dbReference>
<reference evidence="3" key="2">
    <citation type="submission" date="2023-06" db="EMBL/GenBank/DDBJ databases">
        <authorList>
            <consortium name="Lawrence Berkeley National Laboratory"/>
            <person name="Mondo S.J."/>
            <person name="Hensen N."/>
            <person name="Bonometti L."/>
            <person name="Westerberg I."/>
            <person name="Brannstrom I.O."/>
            <person name="Guillou S."/>
            <person name="Cros-Aarteil S."/>
            <person name="Calhoun S."/>
            <person name="Haridas S."/>
            <person name="Kuo A."/>
            <person name="Pangilinan J."/>
            <person name="Riley R."/>
            <person name="Labutti K."/>
            <person name="Andreopoulos B."/>
            <person name="Lipzen A."/>
            <person name="Chen C."/>
            <person name="Yanf M."/>
            <person name="Daum C."/>
            <person name="Ng V."/>
            <person name="Clum A."/>
            <person name="Steindorff A."/>
            <person name="Ohm R."/>
            <person name="Martin F."/>
            <person name="Silar P."/>
            <person name="Natvig D."/>
            <person name="Lalanne C."/>
            <person name="Gautier V."/>
            <person name="Ament-Velasquez S.L."/>
            <person name="Kruys A."/>
            <person name="Hutchinson M.I."/>
            <person name="Powell A.J."/>
            <person name="Barry K."/>
            <person name="Miller A.N."/>
            <person name="Grigoriev I.V."/>
            <person name="Debuchy R."/>
            <person name="Gladieux P."/>
            <person name="Thoren M.H."/>
            <person name="Johannesson H."/>
        </authorList>
    </citation>
    <scope>NUCLEOTIDE SEQUENCE</scope>
    <source>
        <strain evidence="3">PSN324</strain>
    </source>
</reference>
<dbReference type="InterPro" id="IPR036673">
    <property type="entry name" value="Cyanovirin-N_sf"/>
</dbReference>
<dbReference type="SMART" id="SM01111">
    <property type="entry name" value="CVNH"/>
    <property type="match status" value="1"/>
</dbReference>
<name>A0AAV9HN71_9PEZI</name>
<keyword evidence="4" id="KW-1185">Reference proteome</keyword>
<dbReference type="SUPFAM" id="SSF51322">
    <property type="entry name" value="Cyanovirin-N"/>
    <property type="match status" value="1"/>
</dbReference>
<dbReference type="AlphaFoldDB" id="A0AAV9HN71"/>
<sequence length="127" mass="14604">MKFTLATITLGLATLPELTLAGGGFASSCKDWYWMDNKFLVATCKKKNGSWLKTRQDMNLCIINRDGFMSPEDNGRAFDTCSYVRLEETYLTAYCDMDVGNEMIDLNQFVENRDGYMWCFNHRSAPY</sequence>
<dbReference type="Gene3D" id="2.30.60.10">
    <property type="entry name" value="Cyanovirin-N"/>
    <property type="match status" value="1"/>
</dbReference>
<keyword evidence="1" id="KW-0732">Signal</keyword>
<evidence type="ECO:0000256" key="1">
    <source>
        <dbReference type="SAM" id="SignalP"/>
    </source>
</evidence>
<proteinExistence type="predicted"/>
<dbReference type="PROSITE" id="PS51257">
    <property type="entry name" value="PROKAR_LIPOPROTEIN"/>
    <property type="match status" value="1"/>
</dbReference>
<dbReference type="EMBL" id="MU864990">
    <property type="protein sequence ID" value="KAK4461484.1"/>
    <property type="molecule type" value="Genomic_DNA"/>
</dbReference>
<feature type="chain" id="PRO_5043541368" evidence="1">
    <location>
        <begin position="22"/>
        <end position="127"/>
    </location>
</feature>
<protein>
    <submittedName>
        <fullName evidence="3">Cyanovirin-N</fullName>
    </submittedName>
</protein>
<comment type="caution">
    <text evidence="3">The sequence shown here is derived from an EMBL/GenBank/DDBJ whole genome shotgun (WGS) entry which is preliminary data.</text>
</comment>
<dbReference type="Proteomes" id="UP001321749">
    <property type="component" value="Unassembled WGS sequence"/>
</dbReference>
<feature type="signal peptide" evidence="1">
    <location>
        <begin position="1"/>
        <end position="21"/>
    </location>
</feature>
<gene>
    <name evidence="3" type="ORF">QBC42DRAFT_329845</name>
</gene>
<evidence type="ECO:0000313" key="4">
    <source>
        <dbReference type="Proteomes" id="UP001321749"/>
    </source>
</evidence>